<keyword evidence="3" id="KW-1185">Reference proteome</keyword>
<accession>A0A918M1W7</accession>
<reference evidence="2" key="2">
    <citation type="submission" date="2020-09" db="EMBL/GenBank/DDBJ databases">
        <authorList>
            <person name="Sun Q."/>
            <person name="Ohkuma M."/>
        </authorList>
    </citation>
    <scope>NUCLEOTIDE SEQUENCE</scope>
    <source>
        <strain evidence="2">JCM 4125</strain>
    </source>
</reference>
<protein>
    <submittedName>
        <fullName evidence="2">Uncharacterized protein</fullName>
    </submittedName>
</protein>
<sequence length="87" mass="9688">MTIAEKGGDGDLFPTWAGMDPRPSPPWSRWTAASRACGDGPTDARAQYRIRYCSLREWGWSRHRRDAAEWPGLLSVPAGMVPTTRAN</sequence>
<dbReference type="EMBL" id="BMSA01000052">
    <property type="protein sequence ID" value="GGT96961.1"/>
    <property type="molecule type" value="Genomic_DNA"/>
</dbReference>
<proteinExistence type="predicted"/>
<evidence type="ECO:0000313" key="2">
    <source>
        <dbReference type="EMBL" id="GGT96961.1"/>
    </source>
</evidence>
<evidence type="ECO:0000256" key="1">
    <source>
        <dbReference type="SAM" id="MobiDB-lite"/>
    </source>
</evidence>
<dbReference type="AlphaFoldDB" id="A0A918M1W7"/>
<gene>
    <name evidence="2" type="ORF">GCM10010226_88130</name>
</gene>
<comment type="caution">
    <text evidence="2">The sequence shown here is derived from an EMBL/GenBank/DDBJ whole genome shotgun (WGS) entry which is preliminary data.</text>
</comment>
<name>A0A918M1W7_9ACTN</name>
<evidence type="ECO:0000313" key="3">
    <source>
        <dbReference type="Proteomes" id="UP000646776"/>
    </source>
</evidence>
<reference evidence="2" key="1">
    <citation type="journal article" date="2014" name="Int. J. Syst. Evol. Microbiol.">
        <title>Complete genome sequence of Corynebacterium casei LMG S-19264T (=DSM 44701T), isolated from a smear-ripened cheese.</title>
        <authorList>
            <consortium name="US DOE Joint Genome Institute (JGI-PGF)"/>
            <person name="Walter F."/>
            <person name="Albersmeier A."/>
            <person name="Kalinowski J."/>
            <person name="Ruckert C."/>
        </authorList>
    </citation>
    <scope>NUCLEOTIDE SEQUENCE</scope>
    <source>
        <strain evidence="2">JCM 4125</strain>
    </source>
</reference>
<organism evidence="2 3">
    <name type="scientific">Streptomyces phaeofaciens</name>
    <dbReference type="NCBI Taxonomy" id="68254"/>
    <lineage>
        <taxon>Bacteria</taxon>
        <taxon>Bacillati</taxon>
        <taxon>Actinomycetota</taxon>
        <taxon>Actinomycetes</taxon>
        <taxon>Kitasatosporales</taxon>
        <taxon>Streptomycetaceae</taxon>
        <taxon>Streptomyces</taxon>
    </lineage>
</organism>
<feature type="region of interest" description="Disordered" evidence="1">
    <location>
        <begin position="1"/>
        <end position="42"/>
    </location>
</feature>
<dbReference type="Proteomes" id="UP000646776">
    <property type="component" value="Unassembled WGS sequence"/>
</dbReference>